<protein>
    <submittedName>
        <fullName evidence="2">N-acetyltransferase</fullName>
        <ecNumber evidence="2">2.3.1.-</ecNumber>
    </submittedName>
</protein>
<sequence length="276" mass="31655">MTKNKQLAQFLALLNNEPAHHIGYCGEDVEEIEQTLREDFTESAFAIAYDNERIVAAIGLDIDGTSAEVWGPFMQCREQVPLLVNMWSQLLEKHSTIHTFQFFINEENKVATEFIKAIGAQQTGWHSVLRWQQQEQPEMIPFTLYEPKFYEMFAVLHNEAFPNTYYDAKTIVQRLNDTHELLLLINEEGQLQGYAYIEVDVLHQWAAIEYIAIAPAFRRQGLGTKLLAIALTRISATHQIQEVQLTVSTANEGALHLYRAAGFIVKHELVSYQLKK</sequence>
<dbReference type="InterPro" id="IPR016181">
    <property type="entry name" value="Acyl_CoA_acyltransferase"/>
</dbReference>
<proteinExistence type="predicted"/>
<evidence type="ECO:0000259" key="1">
    <source>
        <dbReference type="PROSITE" id="PS51186"/>
    </source>
</evidence>
<dbReference type="Pfam" id="PF00583">
    <property type="entry name" value="Acetyltransf_1"/>
    <property type="match status" value="1"/>
</dbReference>
<keyword evidence="2" id="KW-0808">Transferase</keyword>
<name>A0AAW9NGY8_9BACL</name>
<dbReference type="PANTHER" id="PTHR47542">
    <property type="entry name" value="ACYL-COA N-ACYLTRANSFERASES (NAT) SUPERFAMILY PROTEIN"/>
    <property type="match status" value="1"/>
</dbReference>
<evidence type="ECO:0000313" key="3">
    <source>
        <dbReference type="Proteomes" id="UP001344888"/>
    </source>
</evidence>
<dbReference type="GO" id="GO:0016747">
    <property type="term" value="F:acyltransferase activity, transferring groups other than amino-acyl groups"/>
    <property type="evidence" value="ECO:0007669"/>
    <property type="project" value="InterPro"/>
</dbReference>
<dbReference type="PANTHER" id="PTHR47542:SF2">
    <property type="entry name" value="ACYL-COA N-ACYLTRANSFERASES (NAT) SUPERFAMILY PROTEIN"/>
    <property type="match status" value="1"/>
</dbReference>
<dbReference type="SUPFAM" id="SSF55729">
    <property type="entry name" value="Acyl-CoA N-acyltransferases (Nat)"/>
    <property type="match status" value="1"/>
</dbReference>
<accession>A0AAW9NGY8</accession>
<dbReference type="Proteomes" id="UP001344888">
    <property type="component" value="Unassembled WGS sequence"/>
</dbReference>
<dbReference type="Gene3D" id="3.40.630.30">
    <property type="match status" value="1"/>
</dbReference>
<dbReference type="EMBL" id="JARSFG010000002">
    <property type="protein sequence ID" value="MEC1176957.1"/>
    <property type="molecule type" value="Genomic_DNA"/>
</dbReference>
<dbReference type="InterPro" id="IPR000182">
    <property type="entry name" value="GNAT_dom"/>
</dbReference>
<dbReference type="CDD" id="cd04301">
    <property type="entry name" value="NAT_SF"/>
    <property type="match status" value="1"/>
</dbReference>
<dbReference type="EC" id="2.3.1.-" evidence="2"/>
<evidence type="ECO:0000313" key="2">
    <source>
        <dbReference type="EMBL" id="MEC1176957.1"/>
    </source>
</evidence>
<comment type="caution">
    <text evidence="2">The sequence shown here is derived from an EMBL/GenBank/DDBJ whole genome shotgun (WGS) entry which is preliminary data.</text>
</comment>
<feature type="domain" description="N-acetyltransferase" evidence="1">
    <location>
        <begin position="140"/>
        <end position="276"/>
    </location>
</feature>
<keyword evidence="3" id="KW-1185">Reference proteome</keyword>
<dbReference type="RefSeq" id="WP_326121159.1">
    <property type="nucleotide sequence ID" value="NZ_JARSFG010000002.1"/>
</dbReference>
<gene>
    <name evidence="2" type="ORF">P9B03_00445</name>
</gene>
<reference evidence="2 3" key="1">
    <citation type="submission" date="2023-03" db="EMBL/GenBank/DDBJ databases">
        <title>Bacillus Genome Sequencing.</title>
        <authorList>
            <person name="Dunlap C."/>
        </authorList>
    </citation>
    <scope>NUCLEOTIDE SEQUENCE [LARGE SCALE GENOMIC DNA]</scope>
    <source>
        <strain evidence="2 3">B-59205</strain>
    </source>
</reference>
<organism evidence="2 3">
    <name type="scientific">Metasolibacillus meyeri</name>
    <dbReference type="NCBI Taxonomy" id="1071052"/>
    <lineage>
        <taxon>Bacteria</taxon>
        <taxon>Bacillati</taxon>
        <taxon>Bacillota</taxon>
        <taxon>Bacilli</taxon>
        <taxon>Bacillales</taxon>
        <taxon>Caryophanaceae</taxon>
        <taxon>Metasolibacillus</taxon>
    </lineage>
</organism>
<dbReference type="PROSITE" id="PS51186">
    <property type="entry name" value="GNAT"/>
    <property type="match status" value="1"/>
</dbReference>
<dbReference type="AlphaFoldDB" id="A0AAW9NGY8"/>
<keyword evidence="2" id="KW-0012">Acyltransferase</keyword>